<dbReference type="Gene3D" id="3.40.50.2300">
    <property type="match status" value="1"/>
</dbReference>
<dbReference type="PANTHER" id="PTHR43304">
    <property type="entry name" value="PHYTOCHROME-LIKE PROTEIN CPH1"/>
    <property type="match status" value="1"/>
</dbReference>
<dbReference type="EC" id="2.7.13.3" evidence="2"/>
<dbReference type="Pfam" id="PF00989">
    <property type="entry name" value="PAS"/>
    <property type="match status" value="2"/>
</dbReference>
<dbReference type="PRINTS" id="PR00344">
    <property type="entry name" value="BCTRLSENSOR"/>
</dbReference>
<dbReference type="SUPFAM" id="SSF55781">
    <property type="entry name" value="GAF domain-like"/>
    <property type="match status" value="2"/>
</dbReference>
<dbReference type="InterPro" id="IPR003018">
    <property type="entry name" value="GAF"/>
</dbReference>
<gene>
    <name evidence="11" type="ORF">CSB45_09640</name>
</gene>
<feature type="domain" description="PAS" evidence="9">
    <location>
        <begin position="160"/>
        <end position="230"/>
    </location>
</feature>
<evidence type="ECO:0000259" key="10">
    <source>
        <dbReference type="PROSITE" id="PS50113"/>
    </source>
</evidence>
<dbReference type="SMART" id="SM00387">
    <property type="entry name" value="HATPase_c"/>
    <property type="match status" value="1"/>
</dbReference>
<dbReference type="PROSITE" id="PS50112">
    <property type="entry name" value="PAS"/>
    <property type="match status" value="3"/>
</dbReference>
<evidence type="ECO:0000256" key="5">
    <source>
        <dbReference type="ARBA" id="ARBA00022777"/>
    </source>
</evidence>
<comment type="catalytic activity">
    <reaction evidence="1">
        <text>ATP + protein L-histidine = ADP + protein N-phospho-L-histidine.</text>
        <dbReference type="EC" id="2.7.13.3"/>
    </reaction>
</comment>
<evidence type="ECO:0000256" key="1">
    <source>
        <dbReference type="ARBA" id="ARBA00000085"/>
    </source>
</evidence>
<dbReference type="SUPFAM" id="SSF47384">
    <property type="entry name" value="Homodimeric domain of signal transducing histidine kinase"/>
    <property type="match status" value="1"/>
</dbReference>
<dbReference type="InterPro" id="IPR036097">
    <property type="entry name" value="HisK_dim/P_sf"/>
</dbReference>
<dbReference type="InterPro" id="IPR036890">
    <property type="entry name" value="HATPase_C_sf"/>
</dbReference>
<dbReference type="InterPro" id="IPR000014">
    <property type="entry name" value="PAS"/>
</dbReference>
<reference evidence="11 12" key="1">
    <citation type="submission" date="2017-10" db="EMBL/GenBank/DDBJ databases">
        <title>Novel microbial diversity and functional potential in the marine mammal oral microbiome.</title>
        <authorList>
            <person name="Dudek N.K."/>
            <person name="Sun C.L."/>
            <person name="Burstein D."/>
            <person name="Kantor R.S."/>
            <person name="Aliaga Goltsman D.S."/>
            <person name="Bik E.M."/>
            <person name="Thomas B.C."/>
            <person name="Banfield J.F."/>
            <person name="Relman D.A."/>
        </authorList>
    </citation>
    <scope>NUCLEOTIDE SEQUENCE [LARGE SCALE GENOMIC DNA]</scope>
    <source>
        <strain evidence="11">DOLZORAL124_49_17</strain>
    </source>
</reference>
<dbReference type="InterPro" id="IPR000700">
    <property type="entry name" value="PAS-assoc_C"/>
</dbReference>
<evidence type="ECO:0000256" key="2">
    <source>
        <dbReference type="ARBA" id="ARBA00012438"/>
    </source>
</evidence>
<dbReference type="Pfam" id="PF13426">
    <property type="entry name" value="PAS_9"/>
    <property type="match status" value="1"/>
</dbReference>
<evidence type="ECO:0000259" key="7">
    <source>
        <dbReference type="PROSITE" id="PS50109"/>
    </source>
</evidence>
<dbReference type="InterPro" id="IPR035965">
    <property type="entry name" value="PAS-like_dom_sf"/>
</dbReference>
<dbReference type="SUPFAM" id="SSF52172">
    <property type="entry name" value="CheY-like"/>
    <property type="match status" value="1"/>
</dbReference>
<dbReference type="PANTHER" id="PTHR43304:SF1">
    <property type="entry name" value="PAC DOMAIN-CONTAINING PROTEIN"/>
    <property type="match status" value="1"/>
</dbReference>
<name>A0A2G6E4B0_9BACT</name>
<dbReference type="Gene3D" id="3.30.450.40">
    <property type="match status" value="1"/>
</dbReference>
<evidence type="ECO:0000313" key="11">
    <source>
        <dbReference type="EMBL" id="PID56910.1"/>
    </source>
</evidence>
<dbReference type="Pfam" id="PF02518">
    <property type="entry name" value="HATPase_c"/>
    <property type="match status" value="1"/>
</dbReference>
<dbReference type="SMART" id="SM00448">
    <property type="entry name" value="REC"/>
    <property type="match status" value="1"/>
</dbReference>
<accession>A0A2G6E4B0</accession>
<feature type="domain" description="PAC" evidence="10">
    <location>
        <begin position="779"/>
        <end position="831"/>
    </location>
</feature>
<dbReference type="PROSITE" id="PS50109">
    <property type="entry name" value="HIS_KIN"/>
    <property type="match status" value="1"/>
</dbReference>
<dbReference type="PROSITE" id="PS50113">
    <property type="entry name" value="PAC"/>
    <property type="match status" value="3"/>
</dbReference>
<feature type="domain" description="PAC" evidence="10">
    <location>
        <begin position="491"/>
        <end position="543"/>
    </location>
</feature>
<dbReference type="InterPro" id="IPR004358">
    <property type="entry name" value="Sig_transdc_His_kin-like_C"/>
</dbReference>
<dbReference type="InterPro" id="IPR003661">
    <property type="entry name" value="HisK_dim/P_dom"/>
</dbReference>
<dbReference type="GO" id="GO:0000155">
    <property type="term" value="F:phosphorelay sensor kinase activity"/>
    <property type="evidence" value="ECO:0007669"/>
    <property type="project" value="InterPro"/>
</dbReference>
<comment type="caution">
    <text evidence="6">Lacks conserved residue(s) required for the propagation of feature annotation.</text>
</comment>
<dbReference type="NCBIfam" id="TIGR00229">
    <property type="entry name" value="sensory_box"/>
    <property type="match status" value="4"/>
</dbReference>
<proteinExistence type="predicted"/>
<dbReference type="InterPro" id="IPR005467">
    <property type="entry name" value="His_kinase_dom"/>
</dbReference>
<feature type="domain" description="PAC" evidence="10">
    <location>
        <begin position="233"/>
        <end position="285"/>
    </location>
</feature>
<feature type="domain" description="Histidine kinase" evidence="7">
    <location>
        <begin position="1158"/>
        <end position="1404"/>
    </location>
</feature>
<dbReference type="SUPFAM" id="SSF55874">
    <property type="entry name" value="ATPase domain of HSP90 chaperone/DNA topoisomerase II/histidine kinase"/>
    <property type="match status" value="1"/>
</dbReference>
<dbReference type="Pfam" id="PF00072">
    <property type="entry name" value="Response_reg"/>
    <property type="match status" value="1"/>
</dbReference>
<evidence type="ECO:0000259" key="9">
    <source>
        <dbReference type="PROSITE" id="PS50112"/>
    </source>
</evidence>
<evidence type="ECO:0000259" key="8">
    <source>
        <dbReference type="PROSITE" id="PS50110"/>
    </source>
</evidence>
<dbReference type="EMBL" id="PDPS01000030">
    <property type="protein sequence ID" value="PID56910.1"/>
    <property type="molecule type" value="Genomic_DNA"/>
</dbReference>
<evidence type="ECO:0000256" key="4">
    <source>
        <dbReference type="ARBA" id="ARBA00022679"/>
    </source>
</evidence>
<dbReference type="Pfam" id="PF00512">
    <property type="entry name" value="HisKA"/>
    <property type="match status" value="1"/>
</dbReference>
<comment type="caution">
    <text evidence="11">The sequence shown here is derived from an EMBL/GenBank/DDBJ whole genome shotgun (WGS) entry which is preliminary data.</text>
</comment>
<keyword evidence="5" id="KW-0418">Kinase</keyword>
<feature type="domain" description="Response regulatory" evidence="8">
    <location>
        <begin position="10"/>
        <end position="127"/>
    </location>
</feature>
<evidence type="ECO:0000313" key="12">
    <source>
        <dbReference type="Proteomes" id="UP000229740"/>
    </source>
</evidence>
<dbReference type="Gene3D" id="3.30.450.20">
    <property type="entry name" value="PAS domain"/>
    <property type="match status" value="5"/>
</dbReference>
<organism evidence="11 12">
    <name type="scientific">candidate division KSB3 bacterium</name>
    <dbReference type="NCBI Taxonomy" id="2044937"/>
    <lineage>
        <taxon>Bacteria</taxon>
        <taxon>candidate division KSB3</taxon>
    </lineage>
</organism>
<dbReference type="InterPro" id="IPR001610">
    <property type="entry name" value="PAC"/>
</dbReference>
<dbReference type="SUPFAM" id="SSF55785">
    <property type="entry name" value="PYP-like sensor domain (PAS domain)"/>
    <property type="match status" value="5"/>
</dbReference>
<dbReference type="SMART" id="SM00086">
    <property type="entry name" value="PAC"/>
    <property type="match status" value="4"/>
</dbReference>
<dbReference type="InterPro" id="IPR003594">
    <property type="entry name" value="HATPase_dom"/>
</dbReference>
<dbReference type="SMART" id="SM00091">
    <property type="entry name" value="PAS"/>
    <property type="match status" value="4"/>
</dbReference>
<dbReference type="PROSITE" id="PS50110">
    <property type="entry name" value="RESPONSE_REGULATORY"/>
    <property type="match status" value="1"/>
</dbReference>
<feature type="domain" description="PAS" evidence="9">
    <location>
        <begin position="1024"/>
        <end position="1068"/>
    </location>
</feature>
<protein>
    <recommendedName>
        <fullName evidence="2">histidine kinase</fullName>
        <ecNumber evidence="2">2.7.13.3</ecNumber>
    </recommendedName>
</protein>
<dbReference type="SMART" id="SM00388">
    <property type="entry name" value="HisKA"/>
    <property type="match status" value="1"/>
</dbReference>
<feature type="domain" description="PAS" evidence="9">
    <location>
        <begin position="419"/>
        <end position="489"/>
    </location>
</feature>
<dbReference type="Gene3D" id="3.30.565.10">
    <property type="entry name" value="Histidine kinase-like ATPase, C-terminal domain"/>
    <property type="match status" value="1"/>
</dbReference>
<keyword evidence="3" id="KW-0597">Phosphoprotein</keyword>
<dbReference type="Pfam" id="PF08448">
    <property type="entry name" value="PAS_4"/>
    <property type="match status" value="1"/>
</dbReference>
<dbReference type="Gene3D" id="1.10.287.130">
    <property type="match status" value="1"/>
</dbReference>
<dbReference type="InterPro" id="IPR013767">
    <property type="entry name" value="PAS_fold"/>
</dbReference>
<evidence type="ECO:0000256" key="3">
    <source>
        <dbReference type="ARBA" id="ARBA00022553"/>
    </source>
</evidence>
<dbReference type="GO" id="GO:0006355">
    <property type="term" value="P:regulation of DNA-templated transcription"/>
    <property type="evidence" value="ECO:0007669"/>
    <property type="project" value="InterPro"/>
</dbReference>
<dbReference type="InterPro" id="IPR029016">
    <property type="entry name" value="GAF-like_dom_sf"/>
</dbReference>
<keyword evidence="4" id="KW-0808">Transferase</keyword>
<dbReference type="CDD" id="cd00082">
    <property type="entry name" value="HisKA"/>
    <property type="match status" value="1"/>
</dbReference>
<dbReference type="Pfam" id="PF01590">
    <property type="entry name" value="GAF"/>
    <property type="match status" value="1"/>
</dbReference>
<dbReference type="InterPro" id="IPR011006">
    <property type="entry name" value="CheY-like_superfamily"/>
</dbReference>
<dbReference type="InterPro" id="IPR001789">
    <property type="entry name" value="Sig_transdc_resp-reg_receiver"/>
</dbReference>
<evidence type="ECO:0000256" key="6">
    <source>
        <dbReference type="PROSITE-ProRule" id="PRU00169"/>
    </source>
</evidence>
<dbReference type="InterPro" id="IPR013656">
    <property type="entry name" value="PAS_4"/>
</dbReference>
<sequence>MKRSMEERQTILVIDDSSSFSELTLRSLKQAGYTALGAATALEGLQLAKKHCPELILLNVILPDSNGFELCRQLKAMPALKKSFIMFLSAVEDDSDKQAEGLEAGADGFISKSMSDRELLARVNTMLRIEDTELQLSAVLDLLQQKHNALLRAQKRIDVSQRDYEELYNFAPVGYCTLNSRGTVLQANQTLIELLKADKTPLIGSSFVQHVLKEDRASFYRHLHSVFNTNQPQYCEIQLRNRSGEVVWSLLQSVFVKNAEEPSYECRTAVTDISARKKAESALEKRSHDLAERVKELNCLFDLTRLMEKPGVTAEEILQGTVELVPDALQHSKFCRARISLNKTVYVSCEFSDTPWRIAVPIFVQNQEYGLLEVFYLKEVPYGPEGLFLREEEELLTAVAERLGKYFTRKRAEHALQDSEDRYRLLVETMNEGLATVDENGIFSYVNQKFCELIGRSCYELSGRHSAEVIAPQSRDMHLEQLKKHRLGEAADYEIVLIRKDGTHIPVILAGSPLFDVHGSYKGALGVFTDISKLKSIEDALRKSETRFRALFEDSPISLWEVDLSRLKLHFDDLREKEIGDYKEYLETAAGELQKCAEMVQVVDVNKAAVALYKAGRKERLLTSLDTVFGEASYHLFLNILVALFDRQNTFEIEARHRTLTGDTIYIRLKYSIAPEYQQTLSRVLVSIINLTERQRIEDKLAQERKLLNTLMDGSQDCIYFKDLESRFIRLNNALAARIGVDDPERAVGKTDFDFYSEEHALEAFQDEKEIIRSGLPIVAKEEKETWADGRFAWVSSTKMPLHNEQGAIVGTFGISRDIARQKRLEERQQLATEILELLNRSGERVDTIRGILHLLRRFTGIDAVGLRLRDGQNFPYYESYGSPEKFIMAEKCLCAADPPGERLRDSQKHPQPNCMCENILLGRSDPTLPGFTEGGSFWTHHAAPVMTSCVRQGQRGNRCNDKNYQSVALIPLRSTKRTIGLLQFNDRQEDRFSPELIKFFEEIGTSIAIALENKQTEEDMTRLRNFMKSMIDSMPSVLVGIDRHRRVTHWNFEAEKMTGVHSDEAQGCLLEELIPQLKDSLEQVQSAIQLREPQKTEKIHFLLHDETRYVNMMVYPLTSNSAGGAVVRVDDVTERVRIEEMMIQSEKMASVGGLAAGMAHELNNPLAAILHNTQVVLNRLTKPIPANLRTAQTAGISLDSLRRYMEQRDIFKMLEMIRNSGERAAQIVADMLSFSRKGGLQSTLYDVRELLDGSITLAAHLYDPVKNYDFRQIEILRNYDPTLPRIPCNPNQIQQVILNLLTNAAQALAEAHAPAAAPTISLRAVQEEKSARIEIEDNGPGMPEHVRKRVFEPFFTTKDVGVGTGLGLAVSYFIIKEHHGGSMRVESTVGAGTKFILLLPLAEPPCS</sequence>
<dbReference type="Proteomes" id="UP000229740">
    <property type="component" value="Unassembled WGS sequence"/>
</dbReference>
<dbReference type="InterPro" id="IPR052162">
    <property type="entry name" value="Sensor_kinase/Photoreceptor"/>
</dbReference>
<dbReference type="CDD" id="cd00130">
    <property type="entry name" value="PAS"/>
    <property type="match status" value="3"/>
</dbReference>